<dbReference type="InterPro" id="IPR037523">
    <property type="entry name" value="VOC_core"/>
</dbReference>
<dbReference type="OrthoDB" id="458060at2"/>
<evidence type="ECO:0000259" key="1">
    <source>
        <dbReference type="PROSITE" id="PS51819"/>
    </source>
</evidence>
<dbReference type="SUPFAM" id="SSF54593">
    <property type="entry name" value="Glyoxalase/Bleomycin resistance protein/Dihydroxybiphenyl dioxygenase"/>
    <property type="match status" value="1"/>
</dbReference>
<dbReference type="Gene3D" id="3.10.180.10">
    <property type="entry name" value="2,3-Dihydroxybiphenyl 1,2-Dioxygenase, domain 1"/>
    <property type="match status" value="1"/>
</dbReference>
<evidence type="ECO:0000313" key="2">
    <source>
        <dbReference type="EMBL" id="GCE21996.1"/>
    </source>
</evidence>
<dbReference type="EMBL" id="BIFS01000002">
    <property type="protein sequence ID" value="GCE21996.1"/>
    <property type="molecule type" value="Genomic_DNA"/>
</dbReference>
<dbReference type="PROSITE" id="PS51819">
    <property type="entry name" value="VOC"/>
    <property type="match status" value="1"/>
</dbReference>
<sequence>MASLYRYGRLAIAAIDFDTMKQFYSKILQQEPTRHIKDVYVEYQLPDLRIGLFKPRPDNRPEFMHDTRSTASIVLEVTDIDAAIKHFTSVGCTPGNVIDTFHGKEFYAYDPAQNRLIIHQEKK</sequence>
<reference evidence="3" key="1">
    <citation type="submission" date="2018-12" db="EMBL/GenBank/DDBJ databases">
        <title>Tengunoibacter tsumagoiensis gen. nov., sp. nov., Dictyobacter kobayashii sp. nov., D. alpinus sp. nov., and D. joshuensis sp. nov. and description of Dictyobacteraceae fam. nov. within the order Ktedonobacterales isolated from Tengu-no-mugimeshi.</title>
        <authorList>
            <person name="Wang C.M."/>
            <person name="Zheng Y."/>
            <person name="Sakai Y."/>
            <person name="Toyoda A."/>
            <person name="Minakuchi Y."/>
            <person name="Abe K."/>
            <person name="Yokota A."/>
            <person name="Yabe S."/>
        </authorList>
    </citation>
    <scope>NUCLEOTIDE SEQUENCE [LARGE SCALE GENOMIC DNA]</scope>
    <source>
        <strain evidence="3">Uno11</strain>
    </source>
</reference>
<dbReference type="Pfam" id="PF00903">
    <property type="entry name" value="Glyoxalase"/>
    <property type="match status" value="1"/>
</dbReference>
<dbReference type="InterPro" id="IPR004360">
    <property type="entry name" value="Glyas_Fos-R_dOase_dom"/>
</dbReference>
<feature type="domain" description="VOC" evidence="1">
    <location>
        <begin position="6"/>
        <end position="121"/>
    </location>
</feature>
<name>A0A402ASC3_9CHLR</name>
<keyword evidence="3" id="KW-1185">Reference proteome</keyword>
<dbReference type="InterPro" id="IPR029068">
    <property type="entry name" value="Glyas_Bleomycin-R_OHBP_Dase"/>
</dbReference>
<protein>
    <recommendedName>
        <fullName evidence="1">VOC domain-containing protein</fullName>
    </recommendedName>
</protein>
<evidence type="ECO:0000313" key="3">
    <source>
        <dbReference type="Proteomes" id="UP000287188"/>
    </source>
</evidence>
<dbReference type="Proteomes" id="UP000287188">
    <property type="component" value="Unassembled WGS sequence"/>
</dbReference>
<proteinExistence type="predicted"/>
<gene>
    <name evidence="2" type="ORF">KDK_57960</name>
</gene>
<comment type="caution">
    <text evidence="2">The sequence shown here is derived from an EMBL/GenBank/DDBJ whole genome shotgun (WGS) entry which is preliminary data.</text>
</comment>
<dbReference type="RefSeq" id="WP_126554480.1">
    <property type="nucleotide sequence ID" value="NZ_BIFS01000002.1"/>
</dbReference>
<accession>A0A402ASC3</accession>
<organism evidence="2 3">
    <name type="scientific">Dictyobacter kobayashii</name>
    <dbReference type="NCBI Taxonomy" id="2014872"/>
    <lineage>
        <taxon>Bacteria</taxon>
        <taxon>Bacillati</taxon>
        <taxon>Chloroflexota</taxon>
        <taxon>Ktedonobacteria</taxon>
        <taxon>Ktedonobacterales</taxon>
        <taxon>Dictyobacteraceae</taxon>
        <taxon>Dictyobacter</taxon>
    </lineage>
</organism>
<dbReference type="AlphaFoldDB" id="A0A402ASC3"/>